<dbReference type="PROSITE" id="PS01180">
    <property type="entry name" value="CUB"/>
    <property type="match status" value="1"/>
</dbReference>
<evidence type="ECO:0000313" key="7">
    <source>
        <dbReference type="Proteomes" id="UP001152320"/>
    </source>
</evidence>
<keyword evidence="7" id="KW-1185">Reference proteome</keyword>
<keyword evidence="2" id="KW-1015">Disulfide bond</keyword>
<dbReference type="InterPro" id="IPR035914">
    <property type="entry name" value="Sperma_CUB_dom_sf"/>
</dbReference>
<gene>
    <name evidence="6" type="ORF">HOLleu_25467</name>
</gene>
<keyword evidence="4" id="KW-0812">Transmembrane</keyword>
<evidence type="ECO:0000259" key="5">
    <source>
        <dbReference type="PROSITE" id="PS01180"/>
    </source>
</evidence>
<evidence type="ECO:0000256" key="2">
    <source>
        <dbReference type="ARBA" id="ARBA00023157"/>
    </source>
</evidence>
<evidence type="ECO:0000256" key="1">
    <source>
        <dbReference type="ARBA" id="ARBA00022737"/>
    </source>
</evidence>
<dbReference type="Gene3D" id="2.60.120.290">
    <property type="entry name" value="Spermadhesin, CUB domain"/>
    <property type="match status" value="1"/>
</dbReference>
<dbReference type="OrthoDB" id="10037236at2759"/>
<dbReference type="InterPro" id="IPR000859">
    <property type="entry name" value="CUB_dom"/>
</dbReference>
<keyword evidence="4" id="KW-1133">Transmembrane helix</keyword>
<dbReference type="SMART" id="SM00042">
    <property type="entry name" value="CUB"/>
    <property type="match status" value="1"/>
</dbReference>
<proteinExistence type="predicted"/>
<dbReference type="CDD" id="cd00041">
    <property type="entry name" value="CUB"/>
    <property type="match status" value="1"/>
</dbReference>
<protein>
    <recommendedName>
        <fullName evidence="5">CUB domain-containing protein</fullName>
    </recommendedName>
</protein>
<dbReference type="Proteomes" id="UP001152320">
    <property type="component" value="Chromosome 12"/>
</dbReference>
<dbReference type="PANTHER" id="PTHR24251">
    <property type="entry name" value="OVOCHYMASE-RELATED"/>
    <property type="match status" value="1"/>
</dbReference>
<feature type="domain" description="CUB" evidence="5">
    <location>
        <begin position="142"/>
        <end position="266"/>
    </location>
</feature>
<evidence type="ECO:0000256" key="3">
    <source>
        <dbReference type="PROSITE-ProRule" id="PRU00059"/>
    </source>
</evidence>
<keyword evidence="1" id="KW-0677">Repeat</keyword>
<name>A0A9Q1H4D3_HOLLE</name>
<reference evidence="6" key="1">
    <citation type="submission" date="2021-10" db="EMBL/GenBank/DDBJ databases">
        <title>Tropical sea cucumber genome reveals ecological adaptation and Cuvierian tubules defense mechanism.</title>
        <authorList>
            <person name="Chen T."/>
        </authorList>
    </citation>
    <scope>NUCLEOTIDE SEQUENCE</scope>
    <source>
        <strain evidence="6">Nanhai2018</strain>
        <tissue evidence="6">Muscle</tissue>
    </source>
</reference>
<dbReference type="PANTHER" id="PTHR24251:SF37">
    <property type="entry name" value="CUB DOMAIN-CONTAINING PROTEIN"/>
    <property type="match status" value="1"/>
</dbReference>
<comment type="caution">
    <text evidence="3">Lacks conserved residue(s) required for the propagation of feature annotation.</text>
</comment>
<evidence type="ECO:0000313" key="6">
    <source>
        <dbReference type="EMBL" id="KAJ8032055.1"/>
    </source>
</evidence>
<dbReference type="SUPFAM" id="SSF49854">
    <property type="entry name" value="Spermadhesin, CUB domain"/>
    <property type="match status" value="1"/>
</dbReference>
<sequence length="322" mass="35900">MQRGRIVTELRRNFNLGILDPQIDLWSSINLITQYKVTLNSVQSDDVTLSDRLNEFYARFDLDNNSEPSPAPCDDDQPPFVVSDHGARRSFYKLDEHKASGPDGITPRLLKMTYQCQNRGFLARGMSLLILANVCFYAGLTTGNSVISLYGTSGQFQSPGYPNRIDGTQNTWMITAPLHFRLTITFLDFELAETPLCTDELEVDKLNFHKEYQIHESNGKLGTYTGTQLHQQSITSRSNAVSIVLTACSSSYFYNRKGIRVSFSAAYATTSPYQTSKKEATTKALVRSPTEYNDTPSTANTSGQGLLFSTLEAALVAFVFLL</sequence>
<feature type="transmembrane region" description="Helical" evidence="4">
    <location>
        <begin position="121"/>
        <end position="140"/>
    </location>
</feature>
<dbReference type="EMBL" id="JAIZAY010000012">
    <property type="protein sequence ID" value="KAJ8032055.1"/>
    <property type="molecule type" value="Genomic_DNA"/>
</dbReference>
<comment type="caution">
    <text evidence="6">The sequence shown here is derived from an EMBL/GenBank/DDBJ whole genome shotgun (WGS) entry which is preliminary data.</text>
</comment>
<dbReference type="Pfam" id="PF00431">
    <property type="entry name" value="CUB"/>
    <property type="match status" value="1"/>
</dbReference>
<keyword evidence="4" id="KW-0472">Membrane</keyword>
<dbReference type="AlphaFoldDB" id="A0A9Q1H4D3"/>
<evidence type="ECO:0000256" key="4">
    <source>
        <dbReference type="SAM" id="Phobius"/>
    </source>
</evidence>
<organism evidence="6 7">
    <name type="scientific">Holothuria leucospilota</name>
    <name type="common">Black long sea cucumber</name>
    <name type="synonym">Mertensiothuria leucospilota</name>
    <dbReference type="NCBI Taxonomy" id="206669"/>
    <lineage>
        <taxon>Eukaryota</taxon>
        <taxon>Metazoa</taxon>
        <taxon>Echinodermata</taxon>
        <taxon>Eleutherozoa</taxon>
        <taxon>Echinozoa</taxon>
        <taxon>Holothuroidea</taxon>
        <taxon>Aspidochirotacea</taxon>
        <taxon>Aspidochirotida</taxon>
        <taxon>Holothuriidae</taxon>
        <taxon>Holothuria</taxon>
    </lineage>
</organism>
<accession>A0A9Q1H4D3</accession>